<dbReference type="RefSeq" id="WP_160806094.1">
    <property type="nucleotide sequence ID" value="NZ_WVTI01000012.1"/>
</dbReference>
<reference evidence="1 2" key="1">
    <citation type="submission" date="2019-04" db="EMBL/GenBank/DDBJ databases">
        <title>Step-wise assembly of the neonatal virome modulated by breast feeding.</title>
        <authorList>
            <person name="Liang G."/>
            <person name="Bushman F."/>
        </authorList>
    </citation>
    <scope>NUCLEOTIDE SEQUENCE [LARGE SCALE GENOMIC DNA]</scope>
    <source>
        <strain evidence="1 2">E3404</strain>
    </source>
</reference>
<sequence>MDNIWMFISHLKKQYQKLGVVVSSQDKEINMDRVEFVNLNLPLSELLLKKSRRSWYLTASDFIKGIIEQSSEEVVLFDNFELIMNPELGVNFMDLLLELSKIKVVLIAWHYDIEGTTLIYAQPGHKEYRRIEMREDQLFFWIGEENAV</sequence>
<name>A0A6I4XTK7_ENTGA</name>
<evidence type="ECO:0000313" key="1">
    <source>
        <dbReference type="EMBL" id="MXS26878.1"/>
    </source>
</evidence>
<dbReference type="AlphaFoldDB" id="A0A6I4XTK7"/>
<dbReference type="Proteomes" id="UP000439965">
    <property type="component" value="Unassembled WGS sequence"/>
</dbReference>
<comment type="caution">
    <text evidence="1">The sequence shown here is derived from an EMBL/GenBank/DDBJ whole genome shotgun (WGS) entry which is preliminary data.</text>
</comment>
<gene>
    <name evidence="1" type="primary">brxF</name>
    <name evidence="1" type="ORF">GTI89_12495</name>
</gene>
<proteinExistence type="predicted"/>
<organism evidence="1 2">
    <name type="scientific">Enterococcus gallinarum</name>
    <dbReference type="NCBI Taxonomy" id="1353"/>
    <lineage>
        <taxon>Bacteria</taxon>
        <taxon>Bacillati</taxon>
        <taxon>Bacillota</taxon>
        <taxon>Bacilli</taxon>
        <taxon>Lactobacillales</taxon>
        <taxon>Enterococcaceae</taxon>
        <taxon>Enterococcus</taxon>
    </lineage>
</organism>
<dbReference type="InterPro" id="IPR048067">
    <property type="entry name" value="BREX_3_BrxF"/>
</dbReference>
<accession>A0A6I4XTK7</accession>
<dbReference type="EMBL" id="WVTI01000012">
    <property type="protein sequence ID" value="MXS26878.1"/>
    <property type="molecule type" value="Genomic_DNA"/>
</dbReference>
<evidence type="ECO:0000313" key="2">
    <source>
        <dbReference type="Proteomes" id="UP000439965"/>
    </source>
</evidence>
<protein>
    <submittedName>
        <fullName evidence="1">BREX-3 system P-loop-containing protein BrxF</fullName>
    </submittedName>
</protein>
<dbReference type="NCBIfam" id="NF033453">
    <property type="entry name" value="BREX_3_BrxF"/>
    <property type="match status" value="1"/>
</dbReference>